<evidence type="ECO:0000256" key="6">
    <source>
        <dbReference type="ARBA" id="ARBA00023163"/>
    </source>
</evidence>
<keyword evidence="11" id="KW-0282">Flagellum</keyword>
<dbReference type="InterPro" id="IPR035890">
    <property type="entry name" value="Anti-sigma-28_factor_FlgM_sf"/>
</dbReference>
<comment type="function">
    <text evidence="7">Responsible for the coupling of flagellin expression to flagellar assembly by preventing expression of the flagellin genes when a component of the middle class of proteins is defective. It negatively regulates flagellar genes by inhibiting the activity of FliA by directly binding to FliA.</text>
</comment>
<evidence type="ECO:0000256" key="1">
    <source>
        <dbReference type="ARBA" id="ARBA00005322"/>
    </source>
</evidence>
<evidence type="ECO:0000256" key="5">
    <source>
        <dbReference type="ARBA" id="ARBA00023015"/>
    </source>
</evidence>
<evidence type="ECO:0000256" key="2">
    <source>
        <dbReference type="ARBA" id="ARBA00017823"/>
    </source>
</evidence>
<evidence type="ECO:0000256" key="7">
    <source>
        <dbReference type="ARBA" id="ARBA00024739"/>
    </source>
</evidence>
<comment type="caution">
    <text evidence="11">The sequence shown here is derived from an EMBL/GenBank/DDBJ whole genome shotgun (WGS) entry which is preliminary data.</text>
</comment>
<keyword evidence="3" id="KW-0678">Repressor</keyword>
<comment type="similarity">
    <text evidence="1">Belongs to the FlgM family.</text>
</comment>
<reference evidence="11 12" key="1">
    <citation type="submission" date="2024-05" db="EMBL/GenBank/DDBJ databases">
        <authorList>
            <person name="Park S."/>
        </authorList>
    </citation>
    <scope>NUCLEOTIDE SEQUENCE [LARGE SCALE GENOMIC DNA]</scope>
    <source>
        <strain evidence="11 12">DGU5</strain>
    </source>
</reference>
<name>A0ABV0CVV6_9SPHN</name>
<sequence>MKPIEINSVARSRPLGSEPQRTVSSAPTPSAPTPAPAPRTEAEMVTRSESLSAGSTPPVDTDRVSQIRTALKEGTYPLVPASVADAMIASRFILIEGKKDS</sequence>
<keyword evidence="6" id="KW-0804">Transcription</keyword>
<proteinExistence type="inferred from homology"/>
<dbReference type="InterPro" id="IPR007412">
    <property type="entry name" value="FlgM"/>
</dbReference>
<keyword evidence="12" id="KW-1185">Reference proteome</keyword>
<dbReference type="EMBL" id="JBDLBR010000002">
    <property type="protein sequence ID" value="MEN7536792.1"/>
    <property type="molecule type" value="Genomic_DNA"/>
</dbReference>
<dbReference type="RefSeq" id="WP_346784241.1">
    <property type="nucleotide sequence ID" value="NZ_JBDLBR010000002.1"/>
</dbReference>
<evidence type="ECO:0000256" key="8">
    <source>
        <dbReference type="ARBA" id="ARBA00030117"/>
    </source>
</evidence>
<dbReference type="InterPro" id="IPR031316">
    <property type="entry name" value="FlgM_C"/>
</dbReference>
<evidence type="ECO:0000259" key="10">
    <source>
        <dbReference type="Pfam" id="PF04316"/>
    </source>
</evidence>
<keyword evidence="4" id="KW-1005">Bacterial flagellum biogenesis</keyword>
<organism evidence="11 12">
    <name type="scientific">Aurantiacibacter flavus</name>
    <dbReference type="NCBI Taxonomy" id="3145232"/>
    <lineage>
        <taxon>Bacteria</taxon>
        <taxon>Pseudomonadati</taxon>
        <taxon>Pseudomonadota</taxon>
        <taxon>Alphaproteobacteria</taxon>
        <taxon>Sphingomonadales</taxon>
        <taxon>Erythrobacteraceae</taxon>
        <taxon>Aurantiacibacter</taxon>
    </lineage>
</organism>
<keyword evidence="5" id="KW-0805">Transcription regulation</keyword>
<feature type="region of interest" description="Disordered" evidence="9">
    <location>
        <begin position="1"/>
        <end position="63"/>
    </location>
</feature>
<evidence type="ECO:0000313" key="11">
    <source>
        <dbReference type="EMBL" id="MEN7536792.1"/>
    </source>
</evidence>
<dbReference type="SUPFAM" id="SSF101498">
    <property type="entry name" value="Anti-sigma factor FlgM"/>
    <property type="match status" value="1"/>
</dbReference>
<feature type="domain" description="Anti-sigma-28 factor FlgM C-terminal" evidence="10">
    <location>
        <begin position="53"/>
        <end position="88"/>
    </location>
</feature>
<evidence type="ECO:0000256" key="4">
    <source>
        <dbReference type="ARBA" id="ARBA00022795"/>
    </source>
</evidence>
<gene>
    <name evidence="11" type="primary">flgM</name>
    <name evidence="11" type="ORF">ABDJ38_06370</name>
</gene>
<dbReference type="Pfam" id="PF04316">
    <property type="entry name" value="FlgM"/>
    <property type="match status" value="1"/>
</dbReference>
<evidence type="ECO:0000256" key="3">
    <source>
        <dbReference type="ARBA" id="ARBA00022491"/>
    </source>
</evidence>
<protein>
    <recommendedName>
        <fullName evidence="2">Negative regulator of flagellin synthesis</fullName>
    </recommendedName>
    <alternativeName>
        <fullName evidence="8">Anti-sigma-28 factor</fullName>
    </alternativeName>
</protein>
<dbReference type="NCBIfam" id="TIGR03824">
    <property type="entry name" value="FlgM_jcvi"/>
    <property type="match status" value="1"/>
</dbReference>
<keyword evidence="11" id="KW-0969">Cilium</keyword>
<accession>A0ABV0CVV6</accession>
<evidence type="ECO:0000313" key="12">
    <source>
        <dbReference type="Proteomes" id="UP001484535"/>
    </source>
</evidence>
<dbReference type="Proteomes" id="UP001484535">
    <property type="component" value="Unassembled WGS sequence"/>
</dbReference>
<evidence type="ECO:0000256" key="9">
    <source>
        <dbReference type="SAM" id="MobiDB-lite"/>
    </source>
</evidence>
<keyword evidence="11" id="KW-0966">Cell projection</keyword>